<dbReference type="AlphaFoldDB" id="A0A2V4SZQ8"/>
<evidence type="ECO:0000259" key="2">
    <source>
        <dbReference type="Pfam" id="PF00582"/>
    </source>
</evidence>
<proteinExistence type="inferred from homology"/>
<comment type="similarity">
    <text evidence="1">Belongs to the universal stress protein A family.</text>
</comment>
<protein>
    <submittedName>
        <fullName evidence="3">Nucleotide-binding universal stress UspA family protein</fullName>
    </submittedName>
</protein>
<comment type="caution">
    <text evidence="3">The sequence shown here is derived from an EMBL/GenBank/DDBJ whole genome shotgun (WGS) entry which is preliminary data.</text>
</comment>
<dbReference type="InterPro" id="IPR006015">
    <property type="entry name" value="Universal_stress_UspA"/>
</dbReference>
<dbReference type="PRINTS" id="PR01438">
    <property type="entry name" value="UNVRSLSTRESS"/>
</dbReference>
<dbReference type="Proteomes" id="UP000247772">
    <property type="component" value="Unassembled WGS sequence"/>
</dbReference>
<dbReference type="Pfam" id="PF00582">
    <property type="entry name" value="Usp"/>
    <property type="match status" value="1"/>
</dbReference>
<dbReference type="RefSeq" id="WP_110857389.1">
    <property type="nucleotide sequence ID" value="NZ_QJSQ01000036.1"/>
</dbReference>
<organism evidence="3 4">
    <name type="scientific">Paraburkholderia silvatlantica</name>
    <dbReference type="NCBI Taxonomy" id="321895"/>
    <lineage>
        <taxon>Bacteria</taxon>
        <taxon>Pseudomonadati</taxon>
        <taxon>Pseudomonadota</taxon>
        <taxon>Betaproteobacteria</taxon>
        <taxon>Burkholderiales</taxon>
        <taxon>Burkholderiaceae</taxon>
        <taxon>Paraburkholderia</taxon>
    </lineage>
</organism>
<name>A0A2V4SZQ8_9BURK</name>
<reference evidence="3 4" key="1">
    <citation type="submission" date="2018-06" db="EMBL/GenBank/DDBJ databases">
        <title>Genomic Encyclopedia of Type Strains, Phase IV (KMG-V): Genome sequencing to study the core and pangenomes of soil and plant-associated prokaryotes.</title>
        <authorList>
            <person name="Whitman W."/>
        </authorList>
    </citation>
    <scope>NUCLEOTIDE SEQUENCE [LARGE SCALE GENOMIC DNA]</scope>
    <source>
        <strain evidence="3 4">SRCL-318</strain>
    </source>
</reference>
<dbReference type="InterPro" id="IPR006016">
    <property type="entry name" value="UspA"/>
</dbReference>
<dbReference type="OrthoDB" id="9804721at2"/>
<dbReference type="SUPFAM" id="SSF52402">
    <property type="entry name" value="Adenine nucleotide alpha hydrolases-like"/>
    <property type="match status" value="2"/>
</dbReference>
<dbReference type="EMBL" id="QJSQ01000036">
    <property type="protein sequence ID" value="PYE14912.1"/>
    <property type="molecule type" value="Genomic_DNA"/>
</dbReference>
<evidence type="ECO:0000313" key="4">
    <source>
        <dbReference type="Proteomes" id="UP000247772"/>
    </source>
</evidence>
<evidence type="ECO:0000256" key="1">
    <source>
        <dbReference type="ARBA" id="ARBA00008791"/>
    </source>
</evidence>
<accession>A0A2V4SZQ8</accession>
<gene>
    <name evidence="3" type="ORF">C7410_13683</name>
</gene>
<feature type="domain" description="UspA" evidence="2">
    <location>
        <begin position="154"/>
        <end position="277"/>
    </location>
</feature>
<dbReference type="CDD" id="cd00293">
    <property type="entry name" value="USP-like"/>
    <property type="match status" value="1"/>
</dbReference>
<evidence type="ECO:0000313" key="3">
    <source>
        <dbReference type="EMBL" id="PYE14912.1"/>
    </source>
</evidence>
<dbReference type="PANTHER" id="PTHR46268">
    <property type="entry name" value="STRESS RESPONSE PROTEIN NHAX"/>
    <property type="match status" value="1"/>
</dbReference>
<dbReference type="PANTHER" id="PTHR46268:SF15">
    <property type="entry name" value="UNIVERSAL STRESS PROTEIN HP_0031"/>
    <property type="match status" value="1"/>
</dbReference>
<dbReference type="Gene3D" id="3.40.50.12370">
    <property type="match status" value="1"/>
</dbReference>
<sequence length="279" mass="29851">MSYKTVMVHLDTSAGAHTRLSFALKLAHKFDAFLDGVFTLFDPHPVGFYAMTGAVDLYDAHRKFLAQKRGEVEGLFRAELTCAQVRGVWTAPDGFPATTVVQASRTSDLVILGQSRPKDPESCAADNFVETVLLGAGSPVLLIPENGPFEAVGERVLIAWNGSREAARAIRDAIPLLARATRVTVAAVSTAFEPGPTEASCADVAAMLQRHVVPPVDIARFDRPSAVSTGEALLEFASDGEFDLLVAGAYGHARFHEFVLGGVTRTILSSMTLPALMSH</sequence>